<organism evidence="1 2">
    <name type="scientific">Petralouisia muris</name>
    <dbReference type="NCBI Taxonomy" id="3032872"/>
    <lineage>
        <taxon>Bacteria</taxon>
        <taxon>Bacillati</taxon>
        <taxon>Bacillota</taxon>
        <taxon>Clostridia</taxon>
        <taxon>Lachnospirales</taxon>
        <taxon>Lachnospiraceae</taxon>
        <taxon>Petralouisia</taxon>
    </lineage>
</organism>
<gene>
    <name evidence="1" type="ORF">E5329_17595</name>
</gene>
<evidence type="ECO:0000313" key="1">
    <source>
        <dbReference type="EMBL" id="TGY93654.1"/>
    </source>
</evidence>
<evidence type="ECO:0000313" key="2">
    <source>
        <dbReference type="Proteomes" id="UP000304953"/>
    </source>
</evidence>
<name>A0AC61RSS4_9FIRM</name>
<dbReference type="Proteomes" id="UP000304953">
    <property type="component" value="Unassembled WGS sequence"/>
</dbReference>
<keyword evidence="2" id="KW-1185">Reference proteome</keyword>
<proteinExistence type="predicted"/>
<reference evidence="1" key="1">
    <citation type="submission" date="2019-04" db="EMBL/GenBank/DDBJ databases">
        <title>Microbes associate with the intestines of laboratory mice.</title>
        <authorList>
            <person name="Navarre W."/>
            <person name="Wong E."/>
            <person name="Huang K."/>
            <person name="Tropini C."/>
            <person name="Ng K."/>
            <person name="Yu B."/>
        </authorList>
    </citation>
    <scope>NUCLEOTIDE SEQUENCE</scope>
    <source>
        <strain evidence="1">NM01_1-7b</strain>
    </source>
</reference>
<accession>A0AC61RSS4</accession>
<comment type="caution">
    <text evidence="1">The sequence shown here is derived from an EMBL/GenBank/DDBJ whole genome shotgun (WGS) entry which is preliminary data.</text>
</comment>
<dbReference type="EMBL" id="SRYA01000039">
    <property type="protein sequence ID" value="TGY93654.1"/>
    <property type="molecule type" value="Genomic_DNA"/>
</dbReference>
<sequence length="199" mass="22931">MKHTVYGIFLALLVVMVVAIVLGISGKNVRKNEMETSLNTAIEQSLERLRQEKTYYSYETEAYQELITDFHRLLLAQIESDSELQVDILTADTKKGILDVRVTQRYRTILGKEKKAVCRKSVILEEYSGKKGYHTVTFLVDGETYSRYSLYEGGRIIQPETPRKEGKVFCYWSKQGEQKECALDHMTAEDNLVLEAVFR</sequence>
<protein>
    <submittedName>
        <fullName evidence="1">Uncharacterized protein</fullName>
    </submittedName>
</protein>